<evidence type="ECO:0000313" key="3">
    <source>
        <dbReference type="Proteomes" id="UP000638560"/>
    </source>
</evidence>
<dbReference type="InterPro" id="IPR041698">
    <property type="entry name" value="Methyltransf_25"/>
</dbReference>
<protein>
    <submittedName>
        <fullName evidence="2">Class I SAM-dependent methyltransferase</fullName>
    </submittedName>
</protein>
<sequence length="245" mass="27481">MMTTFYHGLADVYDRWTANNDYAGWARFTLERLPTEGPARVLDICCGTGRLARLFATHGHDVVGLDGSEAMLAVARAEVPTVRFDRAVLPAATLGEPAAFDVAVCSFDSLNYLAGADELTRAFVRVGETLRPGGLFVFDLNTRHKLEDVFGDSHYGDDLGDFAYVWRNRTDRQARTTEFLISIFVADAEAYRRRTERHVQRWFDHSEVRAAAGAAGFTVEEVVDDYSDKPVSATTQRETWVLRCR</sequence>
<dbReference type="Pfam" id="PF13649">
    <property type="entry name" value="Methyltransf_25"/>
    <property type="match status" value="1"/>
</dbReference>
<accession>A0ABS0H172</accession>
<dbReference type="Proteomes" id="UP000638560">
    <property type="component" value="Unassembled WGS sequence"/>
</dbReference>
<proteinExistence type="predicted"/>
<dbReference type="PANTHER" id="PTHR43464:SF75">
    <property type="entry name" value="METHYLTRANSFERASE TYPE 11"/>
    <property type="match status" value="1"/>
</dbReference>
<dbReference type="SUPFAM" id="SSF53335">
    <property type="entry name" value="S-adenosyl-L-methionine-dependent methyltransferases"/>
    <property type="match status" value="1"/>
</dbReference>
<dbReference type="PANTHER" id="PTHR43464">
    <property type="entry name" value="METHYLTRANSFERASE"/>
    <property type="match status" value="1"/>
</dbReference>
<dbReference type="Gene3D" id="3.40.50.150">
    <property type="entry name" value="Vaccinia Virus protein VP39"/>
    <property type="match status" value="1"/>
</dbReference>
<evidence type="ECO:0000259" key="1">
    <source>
        <dbReference type="Pfam" id="PF13649"/>
    </source>
</evidence>
<keyword evidence="2" id="KW-0489">Methyltransferase</keyword>
<dbReference type="Gene3D" id="2.20.25.110">
    <property type="entry name" value="S-adenosyl-L-methionine-dependent methyltransferases"/>
    <property type="match status" value="1"/>
</dbReference>
<organism evidence="2 3">
    <name type="scientific">Plantactinospora alkalitolerans</name>
    <dbReference type="NCBI Taxonomy" id="2789879"/>
    <lineage>
        <taxon>Bacteria</taxon>
        <taxon>Bacillati</taxon>
        <taxon>Actinomycetota</taxon>
        <taxon>Actinomycetes</taxon>
        <taxon>Micromonosporales</taxon>
        <taxon>Micromonosporaceae</taxon>
        <taxon>Plantactinospora</taxon>
    </lineage>
</organism>
<dbReference type="InterPro" id="IPR029063">
    <property type="entry name" value="SAM-dependent_MTases_sf"/>
</dbReference>
<name>A0ABS0H172_9ACTN</name>
<dbReference type="CDD" id="cd02440">
    <property type="entry name" value="AdoMet_MTases"/>
    <property type="match status" value="1"/>
</dbReference>
<keyword evidence="2" id="KW-0808">Transferase</keyword>
<feature type="domain" description="Methyltransferase" evidence="1">
    <location>
        <begin position="41"/>
        <end position="134"/>
    </location>
</feature>
<comment type="caution">
    <text evidence="2">The sequence shown here is derived from an EMBL/GenBank/DDBJ whole genome shotgun (WGS) entry which is preliminary data.</text>
</comment>
<dbReference type="GO" id="GO:0032259">
    <property type="term" value="P:methylation"/>
    <property type="evidence" value="ECO:0007669"/>
    <property type="project" value="UniProtKB-KW"/>
</dbReference>
<reference evidence="2 3" key="1">
    <citation type="submission" date="2020-11" db="EMBL/GenBank/DDBJ databases">
        <title>A novel isolate from a Black sea contaminated sediment with potential to produce alkanes: Plantactinospora alkalitolerans sp. nov.</title>
        <authorList>
            <person name="Carro L."/>
            <person name="Veyisoglu A."/>
            <person name="Guven K."/>
            <person name="Schumann P."/>
            <person name="Klenk H.-P."/>
            <person name="Sahin N."/>
        </authorList>
    </citation>
    <scope>NUCLEOTIDE SEQUENCE [LARGE SCALE GENOMIC DNA]</scope>
    <source>
        <strain evidence="2 3">S1510</strain>
    </source>
</reference>
<dbReference type="EMBL" id="JADPUN010000224">
    <property type="protein sequence ID" value="MBF9132212.1"/>
    <property type="molecule type" value="Genomic_DNA"/>
</dbReference>
<gene>
    <name evidence="2" type="ORF">I0C86_25150</name>
</gene>
<dbReference type="GO" id="GO:0008168">
    <property type="term" value="F:methyltransferase activity"/>
    <property type="evidence" value="ECO:0007669"/>
    <property type="project" value="UniProtKB-KW"/>
</dbReference>
<evidence type="ECO:0000313" key="2">
    <source>
        <dbReference type="EMBL" id="MBF9132212.1"/>
    </source>
</evidence>
<keyword evidence="3" id="KW-1185">Reference proteome</keyword>
<dbReference type="RefSeq" id="WP_196203748.1">
    <property type="nucleotide sequence ID" value="NZ_JADPUN010000224.1"/>
</dbReference>